<keyword evidence="6 8" id="KW-1133">Transmembrane helix</keyword>
<evidence type="ECO:0000256" key="5">
    <source>
        <dbReference type="ARBA" id="ARBA00022692"/>
    </source>
</evidence>
<feature type="transmembrane region" description="Helical" evidence="8">
    <location>
        <begin position="79"/>
        <end position="98"/>
    </location>
</feature>
<keyword evidence="11" id="KW-1185">Reference proteome</keyword>
<feature type="transmembrane region" description="Helical" evidence="8">
    <location>
        <begin position="214"/>
        <end position="238"/>
    </location>
</feature>
<feature type="transmembrane region" description="Helical" evidence="8">
    <location>
        <begin position="104"/>
        <end position="125"/>
    </location>
</feature>
<dbReference type="GO" id="GO:0042910">
    <property type="term" value="F:xenobiotic transmembrane transporter activity"/>
    <property type="evidence" value="ECO:0007669"/>
    <property type="project" value="InterPro"/>
</dbReference>
<dbReference type="Proteomes" id="UP000199409">
    <property type="component" value="Unassembled WGS sequence"/>
</dbReference>
<dbReference type="InterPro" id="IPR020846">
    <property type="entry name" value="MFS_dom"/>
</dbReference>
<evidence type="ECO:0000259" key="9">
    <source>
        <dbReference type="PROSITE" id="PS50850"/>
    </source>
</evidence>
<evidence type="ECO:0000256" key="4">
    <source>
        <dbReference type="ARBA" id="ARBA00022475"/>
    </source>
</evidence>
<feature type="transmembrane region" description="Helical" evidence="8">
    <location>
        <begin position="341"/>
        <end position="359"/>
    </location>
</feature>
<reference evidence="10 11" key="1">
    <citation type="submission" date="2016-10" db="EMBL/GenBank/DDBJ databases">
        <authorList>
            <person name="de Groot N.N."/>
        </authorList>
    </citation>
    <scope>NUCLEOTIDE SEQUENCE [LARGE SCALE GENOMIC DNA]</scope>
    <source>
        <strain evidence="10 11">DSM 7343</strain>
    </source>
</reference>
<feature type="transmembrane region" description="Helical" evidence="8">
    <location>
        <begin position="137"/>
        <end position="159"/>
    </location>
</feature>
<dbReference type="PANTHER" id="PTHR23502">
    <property type="entry name" value="MAJOR FACILITATOR SUPERFAMILY"/>
    <property type="match status" value="1"/>
</dbReference>
<dbReference type="PROSITE" id="PS50850">
    <property type="entry name" value="MFS"/>
    <property type="match status" value="1"/>
</dbReference>
<dbReference type="NCBIfam" id="TIGR00710">
    <property type="entry name" value="efflux_Bcr_CflA"/>
    <property type="match status" value="1"/>
</dbReference>
<dbReference type="AlphaFoldDB" id="A0A1H4BI70"/>
<dbReference type="PANTHER" id="PTHR23502:SF132">
    <property type="entry name" value="POLYAMINE TRANSPORTER 2-RELATED"/>
    <property type="match status" value="1"/>
</dbReference>
<protein>
    <submittedName>
        <fullName evidence="10">MFS transporter, DHA1 family, bicyclomycin/chloramphenicol resistance protein</fullName>
    </submittedName>
</protein>
<feature type="transmembrane region" description="Helical" evidence="8">
    <location>
        <begin position="165"/>
        <end position="183"/>
    </location>
</feature>
<keyword evidence="5 8" id="KW-0812">Transmembrane</keyword>
<evidence type="ECO:0000256" key="1">
    <source>
        <dbReference type="ARBA" id="ARBA00004651"/>
    </source>
</evidence>
<dbReference type="InterPro" id="IPR011701">
    <property type="entry name" value="MFS"/>
</dbReference>
<dbReference type="EMBL" id="FNQN01000006">
    <property type="protein sequence ID" value="SEA47820.1"/>
    <property type="molecule type" value="Genomic_DNA"/>
</dbReference>
<evidence type="ECO:0000256" key="7">
    <source>
        <dbReference type="ARBA" id="ARBA00023136"/>
    </source>
</evidence>
<evidence type="ECO:0000256" key="2">
    <source>
        <dbReference type="ARBA" id="ARBA00006236"/>
    </source>
</evidence>
<organism evidence="10 11">
    <name type="scientific">Desulfuromusa kysingii</name>
    <dbReference type="NCBI Taxonomy" id="37625"/>
    <lineage>
        <taxon>Bacteria</taxon>
        <taxon>Pseudomonadati</taxon>
        <taxon>Thermodesulfobacteriota</taxon>
        <taxon>Desulfuromonadia</taxon>
        <taxon>Desulfuromonadales</taxon>
        <taxon>Geopsychrobacteraceae</taxon>
        <taxon>Desulfuromusa</taxon>
    </lineage>
</organism>
<dbReference type="GO" id="GO:0005886">
    <property type="term" value="C:plasma membrane"/>
    <property type="evidence" value="ECO:0007669"/>
    <property type="project" value="UniProtKB-SubCell"/>
</dbReference>
<feature type="transmembrane region" description="Helical" evidence="8">
    <location>
        <begin position="304"/>
        <end position="329"/>
    </location>
</feature>
<dbReference type="SUPFAM" id="SSF103473">
    <property type="entry name" value="MFS general substrate transporter"/>
    <property type="match status" value="1"/>
</dbReference>
<feature type="transmembrane region" description="Helical" evidence="8">
    <location>
        <begin position="250"/>
        <end position="268"/>
    </location>
</feature>
<proteinExistence type="inferred from homology"/>
<evidence type="ECO:0000256" key="3">
    <source>
        <dbReference type="ARBA" id="ARBA00022448"/>
    </source>
</evidence>
<dbReference type="InterPro" id="IPR036259">
    <property type="entry name" value="MFS_trans_sf"/>
</dbReference>
<keyword evidence="3" id="KW-0813">Transport</keyword>
<evidence type="ECO:0000256" key="6">
    <source>
        <dbReference type="ARBA" id="ARBA00022989"/>
    </source>
</evidence>
<feature type="transmembrane region" description="Helical" evidence="8">
    <location>
        <begin position="280"/>
        <end position="298"/>
    </location>
</feature>
<feature type="transmembrane region" description="Helical" evidence="8">
    <location>
        <begin position="51"/>
        <end position="67"/>
    </location>
</feature>
<dbReference type="Pfam" id="PF07690">
    <property type="entry name" value="MFS_1"/>
    <property type="match status" value="1"/>
</dbReference>
<dbReference type="Gene3D" id="1.20.1720.10">
    <property type="entry name" value="Multidrug resistance protein D"/>
    <property type="match status" value="1"/>
</dbReference>
<keyword evidence="7 8" id="KW-0472">Membrane</keyword>
<evidence type="ECO:0000313" key="10">
    <source>
        <dbReference type="EMBL" id="SEA47820.1"/>
    </source>
</evidence>
<accession>A0A1H4BI70</accession>
<sequence length="400" mass="43466">MKTRHKFSGNVKIILFLALISAFPPLSTDLYLPALPQMVETLAASISKVNMTLSMFFIFYAGGLLFWGPLSEKYGRKPILLIGLTIYIVSSLLCGFAATVNQLILGRIFQAFGGSAATAIATAMVKDLYCGRERERVMALVMSMVIIAPIVAPVMGAILLKYISWRAVFYALAGIGIIAIAISSTMKETIEKRYSGSPLRSLGRLFVVLKNPQFAVLLAIFSVGPMTIMSFLSTSAFIYIDGFGLNEQQYSYFLAFNAAFALVGPMLYLQLSKSFTPRGIISGGFPLIICCGIAVMTLGMTSPWVFALCIALGTLVVTVMRVPGVNLMLDQQQQDGGSASALINFFGMIMGSLGMQLVSLNSHNLIWTLGSLQLLVGLMTGCLWLLIRNRPFVLQNVYKG</sequence>
<feature type="transmembrane region" description="Helical" evidence="8">
    <location>
        <begin position="365"/>
        <end position="387"/>
    </location>
</feature>
<comment type="similarity">
    <text evidence="2">Belongs to the major facilitator superfamily. Bcr/CmlA family.</text>
</comment>
<comment type="subcellular location">
    <subcellularLocation>
        <location evidence="1">Cell membrane</location>
        <topology evidence="1">Multi-pass membrane protein</topology>
    </subcellularLocation>
</comment>
<dbReference type="CDD" id="cd17320">
    <property type="entry name" value="MFS_MdfA_MDR_like"/>
    <property type="match status" value="1"/>
</dbReference>
<keyword evidence="4" id="KW-1003">Cell membrane</keyword>
<gene>
    <name evidence="10" type="ORF">SAMN05660420_02222</name>
</gene>
<feature type="domain" description="Major facilitator superfamily (MFS) profile" evidence="9">
    <location>
        <begin position="13"/>
        <end position="400"/>
    </location>
</feature>
<dbReference type="GO" id="GO:1990961">
    <property type="term" value="P:xenobiotic detoxification by transmembrane export across the plasma membrane"/>
    <property type="evidence" value="ECO:0007669"/>
    <property type="project" value="InterPro"/>
</dbReference>
<dbReference type="InterPro" id="IPR004812">
    <property type="entry name" value="Efflux_drug-R_Bcr/CmlA"/>
</dbReference>
<evidence type="ECO:0000256" key="8">
    <source>
        <dbReference type="SAM" id="Phobius"/>
    </source>
</evidence>
<dbReference type="STRING" id="37625.SAMN05660420_02222"/>
<evidence type="ECO:0000313" key="11">
    <source>
        <dbReference type="Proteomes" id="UP000199409"/>
    </source>
</evidence>
<name>A0A1H4BI70_9BACT</name>